<dbReference type="Proteomes" id="UP001438707">
    <property type="component" value="Unassembled WGS sequence"/>
</dbReference>
<gene>
    <name evidence="1" type="ORF">WJX74_005085</name>
</gene>
<organism evidence="1 2">
    <name type="scientific">Apatococcus lobatus</name>
    <dbReference type="NCBI Taxonomy" id="904363"/>
    <lineage>
        <taxon>Eukaryota</taxon>
        <taxon>Viridiplantae</taxon>
        <taxon>Chlorophyta</taxon>
        <taxon>core chlorophytes</taxon>
        <taxon>Trebouxiophyceae</taxon>
        <taxon>Chlorellales</taxon>
        <taxon>Chlorellaceae</taxon>
        <taxon>Apatococcus</taxon>
    </lineage>
</organism>
<dbReference type="InterPro" id="IPR036676">
    <property type="entry name" value="PurM-like_C_sf"/>
</dbReference>
<protein>
    <submittedName>
        <fullName evidence="1">Uncharacterized protein</fullName>
    </submittedName>
</protein>
<name>A0AAW1QI21_9CHLO</name>
<dbReference type="Gene3D" id="3.90.650.10">
    <property type="entry name" value="PurM-like C-terminal domain"/>
    <property type="match status" value="1"/>
</dbReference>
<sequence length="133" mass="13623">MFEKMLCNASMGALEHGSDGTCGSASSAPAQVGVELCMDDIPELHGASKRLKAGITITLHPSNVTAAAAVASGLPLRSHILTEPQTAGGLLAGFHDSQVVACVSRTKLVCYLQACSIGKICSSLEPSLLITLT</sequence>
<evidence type="ECO:0000313" key="2">
    <source>
        <dbReference type="Proteomes" id="UP001438707"/>
    </source>
</evidence>
<dbReference type="AlphaFoldDB" id="A0AAW1QI21"/>
<accession>A0AAW1QI21</accession>
<reference evidence="1 2" key="1">
    <citation type="journal article" date="2024" name="Nat. Commun.">
        <title>Phylogenomics reveals the evolutionary origins of lichenization in chlorophyte algae.</title>
        <authorList>
            <person name="Puginier C."/>
            <person name="Libourel C."/>
            <person name="Otte J."/>
            <person name="Skaloud P."/>
            <person name="Haon M."/>
            <person name="Grisel S."/>
            <person name="Petersen M."/>
            <person name="Berrin J.G."/>
            <person name="Delaux P.M."/>
            <person name="Dal Grande F."/>
            <person name="Keller J."/>
        </authorList>
    </citation>
    <scope>NUCLEOTIDE SEQUENCE [LARGE SCALE GENOMIC DNA]</scope>
    <source>
        <strain evidence="1 2">SAG 2145</strain>
    </source>
</reference>
<dbReference type="SUPFAM" id="SSF56042">
    <property type="entry name" value="PurM C-terminal domain-like"/>
    <property type="match status" value="1"/>
</dbReference>
<proteinExistence type="predicted"/>
<dbReference type="EMBL" id="JALJOS010000041">
    <property type="protein sequence ID" value="KAK9821043.1"/>
    <property type="molecule type" value="Genomic_DNA"/>
</dbReference>
<comment type="caution">
    <text evidence="1">The sequence shown here is derived from an EMBL/GenBank/DDBJ whole genome shotgun (WGS) entry which is preliminary data.</text>
</comment>
<evidence type="ECO:0000313" key="1">
    <source>
        <dbReference type="EMBL" id="KAK9821043.1"/>
    </source>
</evidence>
<keyword evidence="2" id="KW-1185">Reference proteome</keyword>